<sequence>MIEKLNVKRSRQKIIVYSIVIIWLVSINIWLLNTYYLSSSSSAEELMPTNSIYNEYETSNEGDDDSKDITDSSSREKSVKDELIIKILQKQLSKAKDTRTMDTPASIYKSIFEKHDIDSIFGNLDFDQRCQLFFKNLFIRDHNWIFNPNEDIQLENKNEFKFNDYKKWHMEEYKTEFAKQHHKNVDEVEHTPQFEDFVKAKYEDFWNRTMTYEQKIVDHVSTLRIFNKCFITSDNKTQISQTNQFIKDQFKLVDGVRRVSKKPSTPAFVSSKEENLVSFHSLESSVLEHRVYPWLSFELPVYERWTGRIQYNPPIMADYIKDGSQKKKSTTDSSSSSSSFFLNKLKQKSNGKGLVLSIGDSHVDDTVRLIHLLRALNNKLPIQIVYYDNLSKDTKNKIVTAATDLMTTVPKSFENVARYFPEDYLTNGLPKQEVWFINTYNAIHADFRQKFKKYSNKFLATLFNSFDEFILIDADTVLMQSPEYFFNLPGYIETGTFFYKDRTTYETRPISDAKFFEKLGPSIIDSVMFNIPIMTQYTLDKPFFKGLFHYMESGLVVLNRNIHYNSILMMLQLNFYTTVNGRIHGDKEIFWLAMAINGDENYTFNEHFAASVGKITPQLERAKPDGTEHKSEEICSPHPGHVSSYDDALVWFNSGFHYCGQLDAVDYAKEFSHKSRLKHIQSLEAFETFYRNPLQIEAAIIPPMDLNIHAVNAEDEPSKGWFMDKRYCNGYCWCGYSIIGGNTKEGKNNELVGKVVHFDDKAIELFKYYGDVWVGIE</sequence>
<dbReference type="OMA" id="GHINGED"/>
<dbReference type="PANTHER" id="PTHR31392">
    <property type="entry name" value="ALPHA-1,3-MANNOSYLTRANSFERASE MNN1-RELATED"/>
    <property type="match status" value="1"/>
</dbReference>
<dbReference type="InterPro" id="IPR029044">
    <property type="entry name" value="Nucleotide-diphossugar_trans"/>
</dbReference>
<evidence type="ECO:0000256" key="10">
    <source>
        <dbReference type="ARBA" id="ARBA00023136"/>
    </source>
</evidence>
<keyword evidence="6 13" id="KW-0812">Transmembrane</keyword>
<comment type="subcellular location">
    <subcellularLocation>
        <location evidence="1">Golgi apparatus membrane</location>
        <topology evidence="1">Single-pass type II membrane protein</topology>
    </subcellularLocation>
</comment>
<gene>
    <name evidence="14" type="ORF">G210_5532</name>
</gene>
<dbReference type="AlphaFoldDB" id="M3HQB1"/>
<feature type="region of interest" description="Disordered" evidence="12">
    <location>
        <begin position="55"/>
        <end position="75"/>
    </location>
</feature>
<keyword evidence="7" id="KW-0735">Signal-anchor</keyword>
<evidence type="ECO:0000256" key="11">
    <source>
        <dbReference type="ARBA" id="ARBA00023180"/>
    </source>
</evidence>
<evidence type="ECO:0000313" key="14">
    <source>
        <dbReference type="EMBL" id="EMG49652.1"/>
    </source>
</evidence>
<dbReference type="GO" id="GO:0046354">
    <property type="term" value="P:mannan biosynthetic process"/>
    <property type="evidence" value="ECO:0007669"/>
    <property type="project" value="UniProtKB-ARBA"/>
</dbReference>
<feature type="transmembrane region" description="Helical" evidence="13">
    <location>
        <begin position="14"/>
        <end position="32"/>
    </location>
</feature>
<evidence type="ECO:0000256" key="4">
    <source>
        <dbReference type="ARBA" id="ARBA00022676"/>
    </source>
</evidence>
<dbReference type="UniPathway" id="UPA00378"/>
<evidence type="ECO:0000256" key="8">
    <source>
        <dbReference type="ARBA" id="ARBA00022989"/>
    </source>
</evidence>
<evidence type="ECO:0000256" key="2">
    <source>
        <dbReference type="ARBA" id="ARBA00004922"/>
    </source>
</evidence>
<dbReference type="Pfam" id="PF11051">
    <property type="entry name" value="Mannosyl_trans3"/>
    <property type="match status" value="1"/>
</dbReference>
<keyword evidence="10 13" id="KW-0472">Membrane</keyword>
<evidence type="ECO:0000256" key="9">
    <source>
        <dbReference type="ARBA" id="ARBA00023034"/>
    </source>
</evidence>
<dbReference type="GO" id="GO:0000033">
    <property type="term" value="F:alpha-1,3-mannosyltransferase activity"/>
    <property type="evidence" value="ECO:0007669"/>
    <property type="project" value="TreeGrafter"/>
</dbReference>
<proteinExistence type="inferred from homology"/>
<dbReference type="InterPro" id="IPR022751">
    <property type="entry name" value="Alpha_mannosyltransferase"/>
</dbReference>
<keyword evidence="8 13" id="KW-1133">Transmembrane helix</keyword>
<dbReference type="HOGENOM" id="CLU_015387_0_0_1"/>
<keyword evidence="5 14" id="KW-0808">Transferase</keyword>
<keyword evidence="9" id="KW-0333">Golgi apparatus</keyword>
<keyword evidence="4 14" id="KW-0328">Glycosyltransferase</keyword>
<dbReference type="Gene3D" id="3.90.550.10">
    <property type="entry name" value="Spore Coat Polysaccharide Biosynthesis Protein SpsA, Chain A"/>
    <property type="match status" value="1"/>
</dbReference>
<dbReference type="SUPFAM" id="SSF53448">
    <property type="entry name" value="Nucleotide-diphospho-sugar transferases"/>
    <property type="match status" value="1"/>
</dbReference>
<evidence type="ECO:0000313" key="15">
    <source>
        <dbReference type="Proteomes" id="UP000011777"/>
    </source>
</evidence>
<evidence type="ECO:0000256" key="13">
    <source>
        <dbReference type="SAM" id="Phobius"/>
    </source>
</evidence>
<dbReference type="eggNOG" id="ENOG502RZ48">
    <property type="taxonomic scope" value="Eukaryota"/>
</dbReference>
<dbReference type="PANTHER" id="PTHR31392:SF1">
    <property type="entry name" value="ALPHA-1,3-MANNOSYLTRANSFERASE MNN1-RELATED"/>
    <property type="match status" value="1"/>
</dbReference>
<comment type="caution">
    <text evidence="14">The sequence shown here is derived from an EMBL/GenBank/DDBJ whole genome shotgun (WGS) entry which is preliminary data.</text>
</comment>
<evidence type="ECO:0000256" key="7">
    <source>
        <dbReference type="ARBA" id="ARBA00022968"/>
    </source>
</evidence>
<reference evidence="14 15" key="1">
    <citation type="submission" date="2013-02" db="EMBL/GenBank/DDBJ databases">
        <title>Genome sequence of Candida maltosa Xu316, a potential industrial strain for xylitol and ethanol production.</title>
        <authorList>
            <person name="Yu J."/>
            <person name="Wang Q."/>
            <person name="Geng X."/>
            <person name="Bao W."/>
            <person name="He P."/>
            <person name="Cai J."/>
        </authorList>
    </citation>
    <scope>NUCLEOTIDE SEQUENCE [LARGE SCALE GENOMIC DNA]</scope>
    <source>
        <strain evidence="15">Xu316</strain>
    </source>
</reference>
<dbReference type="GO" id="GO:0000139">
    <property type="term" value="C:Golgi membrane"/>
    <property type="evidence" value="ECO:0007669"/>
    <property type="project" value="UniProtKB-SubCell"/>
</dbReference>
<evidence type="ECO:0000256" key="1">
    <source>
        <dbReference type="ARBA" id="ARBA00004323"/>
    </source>
</evidence>
<keyword evidence="15" id="KW-1185">Reference proteome</keyword>
<protein>
    <submittedName>
        <fullName evidence="14">Alpha-1,3-mannosyltransferase, putative (Mnn family member protein, putative)</fullName>
    </submittedName>
</protein>
<evidence type="ECO:0000256" key="3">
    <source>
        <dbReference type="ARBA" id="ARBA00009105"/>
    </source>
</evidence>
<evidence type="ECO:0000256" key="5">
    <source>
        <dbReference type="ARBA" id="ARBA00022679"/>
    </source>
</evidence>
<name>M3HQB1_CANMX</name>
<dbReference type="OrthoDB" id="430354at2759"/>
<comment type="similarity">
    <text evidence="3">Belongs to the MNN1/MNT family.</text>
</comment>
<keyword evidence="11" id="KW-0325">Glycoprotein</keyword>
<evidence type="ECO:0000256" key="6">
    <source>
        <dbReference type="ARBA" id="ARBA00022692"/>
    </source>
</evidence>
<organism evidence="14 15">
    <name type="scientific">Candida maltosa (strain Xu316)</name>
    <name type="common">Yeast</name>
    <dbReference type="NCBI Taxonomy" id="1245528"/>
    <lineage>
        <taxon>Eukaryota</taxon>
        <taxon>Fungi</taxon>
        <taxon>Dikarya</taxon>
        <taxon>Ascomycota</taxon>
        <taxon>Saccharomycotina</taxon>
        <taxon>Pichiomycetes</taxon>
        <taxon>Debaryomycetaceae</taxon>
        <taxon>Candida/Lodderomyces clade</taxon>
        <taxon>Candida</taxon>
    </lineage>
</organism>
<evidence type="ECO:0000256" key="12">
    <source>
        <dbReference type="SAM" id="MobiDB-lite"/>
    </source>
</evidence>
<dbReference type="EMBL" id="AOGT01000543">
    <property type="protein sequence ID" value="EMG49652.1"/>
    <property type="molecule type" value="Genomic_DNA"/>
</dbReference>
<dbReference type="STRING" id="1245528.M3HQB1"/>
<dbReference type="Proteomes" id="UP000011777">
    <property type="component" value="Unassembled WGS sequence"/>
</dbReference>
<comment type="pathway">
    <text evidence="2">Protein modification; protein glycosylation.</text>
</comment>
<dbReference type="GO" id="GO:0006493">
    <property type="term" value="P:protein O-linked glycosylation"/>
    <property type="evidence" value="ECO:0007669"/>
    <property type="project" value="TreeGrafter"/>
</dbReference>
<accession>M3HQB1</accession>